<name>A0ABN9W7A4_9DINO</name>
<organism evidence="1 2">
    <name type="scientific">Prorocentrum cordatum</name>
    <dbReference type="NCBI Taxonomy" id="2364126"/>
    <lineage>
        <taxon>Eukaryota</taxon>
        <taxon>Sar</taxon>
        <taxon>Alveolata</taxon>
        <taxon>Dinophyceae</taxon>
        <taxon>Prorocentrales</taxon>
        <taxon>Prorocentraceae</taxon>
        <taxon>Prorocentrum</taxon>
    </lineage>
</organism>
<evidence type="ECO:0000313" key="1">
    <source>
        <dbReference type="EMBL" id="CAK0882049.1"/>
    </source>
</evidence>
<dbReference type="Proteomes" id="UP001189429">
    <property type="component" value="Unassembled WGS sequence"/>
</dbReference>
<accession>A0ABN9W7A4</accession>
<gene>
    <name evidence="1" type="ORF">PCOR1329_LOCUS64697</name>
</gene>
<proteinExistence type="predicted"/>
<evidence type="ECO:0000313" key="2">
    <source>
        <dbReference type="Proteomes" id="UP001189429"/>
    </source>
</evidence>
<comment type="caution">
    <text evidence="1">The sequence shown here is derived from an EMBL/GenBank/DDBJ whole genome shotgun (WGS) entry which is preliminary data.</text>
</comment>
<dbReference type="EMBL" id="CAUYUJ010018261">
    <property type="protein sequence ID" value="CAK0882049.1"/>
    <property type="molecule type" value="Genomic_DNA"/>
</dbReference>
<keyword evidence="2" id="KW-1185">Reference proteome</keyword>
<protein>
    <submittedName>
        <fullName evidence="1">Uncharacterized protein</fullName>
    </submittedName>
</protein>
<sequence length="176" mass="18830">GARGIGIAGPQGPKKIPDVIFIMPIFSIAGLKRIQVRKVMALSPLGAAKYSALIASNGNATRLIIDDNKTENALKMAARPGLWELDSLWLPGLMSTLKMRLNLAARPTNVKDMVVALIGEITPDAPDEAIDNALECRDQLNETQGATSALSNPDNLDNIETGLHLDDTMFAKKAAE</sequence>
<reference evidence="1" key="1">
    <citation type="submission" date="2023-10" db="EMBL/GenBank/DDBJ databases">
        <authorList>
            <person name="Chen Y."/>
            <person name="Shah S."/>
            <person name="Dougan E. K."/>
            <person name="Thang M."/>
            <person name="Chan C."/>
        </authorList>
    </citation>
    <scope>NUCLEOTIDE SEQUENCE [LARGE SCALE GENOMIC DNA]</scope>
</reference>
<feature type="non-terminal residue" evidence="1">
    <location>
        <position position="1"/>
    </location>
</feature>